<keyword evidence="2" id="KW-1185">Reference proteome</keyword>
<evidence type="ECO:0000313" key="2">
    <source>
        <dbReference type="Proteomes" id="UP000191408"/>
    </source>
</evidence>
<comment type="caution">
    <text evidence="1">The sequence shown here is derived from an EMBL/GenBank/DDBJ whole genome shotgun (WGS) entry which is preliminary data.</text>
</comment>
<proteinExistence type="predicted"/>
<accession>A0A1V6N8V5</accession>
<organism evidence="1 2">
    <name type="scientific">Penicillium polonicum</name>
    <dbReference type="NCBI Taxonomy" id="60169"/>
    <lineage>
        <taxon>Eukaryota</taxon>
        <taxon>Fungi</taxon>
        <taxon>Dikarya</taxon>
        <taxon>Ascomycota</taxon>
        <taxon>Pezizomycotina</taxon>
        <taxon>Eurotiomycetes</taxon>
        <taxon>Eurotiomycetidae</taxon>
        <taxon>Eurotiales</taxon>
        <taxon>Aspergillaceae</taxon>
        <taxon>Penicillium</taxon>
    </lineage>
</organism>
<sequence>MKELNKLKTIQVAGHIPVDYLIFRPDGLVV</sequence>
<name>A0A1V6N8V5_PENPO</name>
<evidence type="ECO:0000313" key="1">
    <source>
        <dbReference type="EMBL" id="OQD61089.1"/>
    </source>
</evidence>
<dbReference type="EMBL" id="MDYM01000018">
    <property type="protein sequence ID" value="OQD61089.1"/>
    <property type="molecule type" value="Genomic_DNA"/>
</dbReference>
<gene>
    <name evidence="1" type="ORF">PENPOL_c018G02969</name>
</gene>
<reference evidence="2" key="1">
    <citation type="journal article" date="2017" name="Nat. Microbiol.">
        <title>Global analysis of biosynthetic gene clusters reveals vast potential of secondary metabolite production in Penicillium species.</title>
        <authorList>
            <person name="Nielsen J.C."/>
            <person name="Grijseels S."/>
            <person name="Prigent S."/>
            <person name="Ji B."/>
            <person name="Dainat J."/>
            <person name="Nielsen K.F."/>
            <person name="Frisvad J.C."/>
            <person name="Workman M."/>
            <person name="Nielsen J."/>
        </authorList>
    </citation>
    <scope>NUCLEOTIDE SEQUENCE [LARGE SCALE GENOMIC DNA]</scope>
    <source>
        <strain evidence="2">IBT 4502</strain>
    </source>
</reference>
<dbReference type="AlphaFoldDB" id="A0A1V6N8V5"/>
<protein>
    <submittedName>
        <fullName evidence="1">Uncharacterized protein</fullName>
    </submittedName>
</protein>
<dbReference type="Proteomes" id="UP000191408">
    <property type="component" value="Unassembled WGS sequence"/>
</dbReference>